<keyword evidence="1" id="KW-0732">Signal</keyword>
<feature type="signal peptide" evidence="1">
    <location>
        <begin position="1"/>
        <end position="21"/>
    </location>
</feature>
<accession>A0A3N4LZI8</accession>
<proteinExistence type="predicted"/>
<protein>
    <recommendedName>
        <fullName evidence="4">Secreted protein</fullName>
    </recommendedName>
</protein>
<evidence type="ECO:0000313" key="3">
    <source>
        <dbReference type="Proteomes" id="UP000267821"/>
    </source>
</evidence>
<dbReference type="Proteomes" id="UP000267821">
    <property type="component" value="Unassembled WGS sequence"/>
</dbReference>
<dbReference type="AlphaFoldDB" id="A0A3N4LZI8"/>
<reference evidence="2 3" key="1">
    <citation type="journal article" date="2018" name="Nat. Ecol. Evol.">
        <title>Pezizomycetes genomes reveal the molecular basis of ectomycorrhizal truffle lifestyle.</title>
        <authorList>
            <person name="Murat C."/>
            <person name="Payen T."/>
            <person name="Noel B."/>
            <person name="Kuo A."/>
            <person name="Morin E."/>
            <person name="Chen J."/>
            <person name="Kohler A."/>
            <person name="Krizsan K."/>
            <person name="Balestrini R."/>
            <person name="Da Silva C."/>
            <person name="Montanini B."/>
            <person name="Hainaut M."/>
            <person name="Levati E."/>
            <person name="Barry K.W."/>
            <person name="Belfiori B."/>
            <person name="Cichocki N."/>
            <person name="Clum A."/>
            <person name="Dockter R.B."/>
            <person name="Fauchery L."/>
            <person name="Guy J."/>
            <person name="Iotti M."/>
            <person name="Le Tacon F."/>
            <person name="Lindquist E.A."/>
            <person name="Lipzen A."/>
            <person name="Malagnac F."/>
            <person name="Mello A."/>
            <person name="Molinier V."/>
            <person name="Miyauchi S."/>
            <person name="Poulain J."/>
            <person name="Riccioni C."/>
            <person name="Rubini A."/>
            <person name="Sitrit Y."/>
            <person name="Splivallo R."/>
            <person name="Traeger S."/>
            <person name="Wang M."/>
            <person name="Zifcakova L."/>
            <person name="Wipf D."/>
            <person name="Zambonelli A."/>
            <person name="Paolocci F."/>
            <person name="Nowrousian M."/>
            <person name="Ottonello S."/>
            <person name="Baldrian P."/>
            <person name="Spatafora J.W."/>
            <person name="Henrissat B."/>
            <person name="Nagy L.G."/>
            <person name="Aury J.M."/>
            <person name="Wincker P."/>
            <person name="Grigoriev I.V."/>
            <person name="Bonfante P."/>
            <person name="Martin F.M."/>
        </authorList>
    </citation>
    <scope>NUCLEOTIDE SEQUENCE [LARGE SCALE GENOMIC DNA]</scope>
    <source>
        <strain evidence="2 3">ATCC MYA-4762</strain>
    </source>
</reference>
<dbReference type="InParanoid" id="A0A3N4LZI8"/>
<feature type="chain" id="PRO_5018208444" description="Secreted protein" evidence="1">
    <location>
        <begin position="22"/>
        <end position="114"/>
    </location>
</feature>
<gene>
    <name evidence="2" type="ORF">L211DRAFT_833301</name>
</gene>
<evidence type="ECO:0000313" key="2">
    <source>
        <dbReference type="EMBL" id="RPB28334.1"/>
    </source>
</evidence>
<dbReference type="EMBL" id="ML121529">
    <property type="protein sequence ID" value="RPB28334.1"/>
    <property type="molecule type" value="Genomic_DNA"/>
</dbReference>
<evidence type="ECO:0008006" key="4">
    <source>
        <dbReference type="Google" id="ProtNLM"/>
    </source>
</evidence>
<sequence length="114" mass="12388">MALNDLYIFFVAGVLLGRTLQHPDPGRKLKELGCIDTNGGSNLSRGGSDKRMELAGSGCGMLRDVGQIACSHLNELSLTLEGSTRSREHSLKATETICSRLCCRVYFCLVPSRL</sequence>
<name>A0A3N4LZI8_9PEZI</name>
<organism evidence="2 3">
    <name type="scientific">Terfezia boudieri ATCC MYA-4762</name>
    <dbReference type="NCBI Taxonomy" id="1051890"/>
    <lineage>
        <taxon>Eukaryota</taxon>
        <taxon>Fungi</taxon>
        <taxon>Dikarya</taxon>
        <taxon>Ascomycota</taxon>
        <taxon>Pezizomycotina</taxon>
        <taxon>Pezizomycetes</taxon>
        <taxon>Pezizales</taxon>
        <taxon>Pezizaceae</taxon>
        <taxon>Terfezia</taxon>
    </lineage>
</organism>
<keyword evidence="3" id="KW-1185">Reference proteome</keyword>
<evidence type="ECO:0000256" key="1">
    <source>
        <dbReference type="SAM" id="SignalP"/>
    </source>
</evidence>